<dbReference type="EMBL" id="CAJPIN010067548">
    <property type="protein sequence ID" value="CAG2067355.1"/>
    <property type="molecule type" value="Genomic_DNA"/>
</dbReference>
<organism evidence="1 2">
    <name type="scientific">Timema podura</name>
    <name type="common">Walking stick</name>
    <dbReference type="NCBI Taxonomy" id="61482"/>
    <lineage>
        <taxon>Eukaryota</taxon>
        <taxon>Metazoa</taxon>
        <taxon>Ecdysozoa</taxon>
        <taxon>Arthropoda</taxon>
        <taxon>Hexapoda</taxon>
        <taxon>Insecta</taxon>
        <taxon>Pterygota</taxon>
        <taxon>Neoptera</taxon>
        <taxon>Polyneoptera</taxon>
        <taxon>Phasmatodea</taxon>
        <taxon>Timematodea</taxon>
        <taxon>Timematoidea</taxon>
        <taxon>Timematidae</taxon>
        <taxon>Timema</taxon>
    </lineage>
</organism>
<accession>A0ABN7PHW1</accession>
<sequence>MRGNIVLIVGGVGQSQVLLADPKRTLYLISHLDNFHTFADMRAASINEVKRNVFDRTAKRDQIMNTKDNIEEKINQECIDKANRQTTKQQLSSQNEMFENTMGQLIKKKCEIVHIMDSLKSMESIFMEQNEKLTEKENK</sequence>
<evidence type="ECO:0000313" key="1">
    <source>
        <dbReference type="EMBL" id="CAG2067355.1"/>
    </source>
</evidence>
<feature type="non-terminal residue" evidence="1">
    <location>
        <position position="139"/>
    </location>
</feature>
<keyword evidence="2" id="KW-1185">Reference proteome</keyword>
<gene>
    <name evidence="1" type="ORF">TPAB3V08_LOCUS14298</name>
</gene>
<comment type="caution">
    <text evidence="1">The sequence shown here is derived from an EMBL/GenBank/DDBJ whole genome shotgun (WGS) entry which is preliminary data.</text>
</comment>
<dbReference type="Proteomes" id="UP001153148">
    <property type="component" value="Unassembled WGS sequence"/>
</dbReference>
<proteinExistence type="predicted"/>
<evidence type="ECO:0000313" key="2">
    <source>
        <dbReference type="Proteomes" id="UP001153148"/>
    </source>
</evidence>
<reference evidence="1" key="1">
    <citation type="submission" date="2021-03" db="EMBL/GenBank/DDBJ databases">
        <authorList>
            <person name="Tran Van P."/>
        </authorList>
    </citation>
    <scope>NUCLEOTIDE SEQUENCE</scope>
</reference>
<name>A0ABN7PHW1_TIMPD</name>
<protein>
    <submittedName>
        <fullName evidence="1">Uncharacterized protein</fullName>
    </submittedName>
</protein>